<feature type="transmembrane region" description="Helical" evidence="1">
    <location>
        <begin position="45"/>
        <end position="66"/>
    </location>
</feature>
<feature type="transmembrane region" description="Helical" evidence="1">
    <location>
        <begin position="338"/>
        <end position="366"/>
    </location>
</feature>
<keyword evidence="1" id="KW-0472">Membrane</keyword>
<feature type="transmembrane region" description="Helical" evidence="1">
    <location>
        <begin position="174"/>
        <end position="190"/>
    </location>
</feature>
<dbReference type="GO" id="GO:0000271">
    <property type="term" value="P:polysaccharide biosynthetic process"/>
    <property type="evidence" value="ECO:0007669"/>
    <property type="project" value="TreeGrafter"/>
</dbReference>
<dbReference type="GO" id="GO:0016020">
    <property type="term" value="C:membrane"/>
    <property type="evidence" value="ECO:0007669"/>
    <property type="project" value="TreeGrafter"/>
</dbReference>
<sequence>MKRAYLTTLTPLRGIAALLMVVFHFNMLVLPIINPAITQLHRRWYLFVDFFFILSGFIITYVYGSWFEDRVLAVSFRRYMAARFARIYPLHILTLLWVIGLYILLTQGYHVVLDPIAQGVFDVSAIPMHVLMLHGFNTVRSATWNTPSWSIGSEWLLYLLFPILMLGFRRLPSMGRFALLLVVLGLYYYLTKPMQAGQPYKPWLWLLPNTLDNITFPMSFLRCFTGFLLGMITYHAYNQQRGLYWLRRSWVFAALGAGLAISYHLQLSDTLTIWFFPLLILGACYNTGRVSKLLQTRPFQRLGDWSYSIYMVHMPILFSFLTVQLINPPAPSAPAKPLVYGLAGPITCIVFVAIVLGVSALTYRFVELPTRSYLNRKLKSKQLTNQTLNFS</sequence>
<evidence type="ECO:0000313" key="4">
    <source>
        <dbReference type="Proteomes" id="UP000501802"/>
    </source>
</evidence>
<gene>
    <name evidence="3" type="ORF">G8759_31950</name>
</gene>
<evidence type="ECO:0000313" key="3">
    <source>
        <dbReference type="EMBL" id="QIP16924.1"/>
    </source>
</evidence>
<organism evidence="3 4">
    <name type="scientific">Spirosoma aureum</name>
    <dbReference type="NCBI Taxonomy" id="2692134"/>
    <lineage>
        <taxon>Bacteria</taxon>
        <taxon>Pseudomonadati</taxon>
        <taxon>Bacteroidota</taxon>
        <taxon>Cytophagia</taxon>
        <taxon>Cytophagales</taxon>
        <taxon>Cytophagaceae</taxon>
        <taxon>Spirosoma</taxon>
    </lineage>
</organism>
<feature type="transmembrane region" description="Helical" evidence="1">
    <location>
        <begin position="87"/>
        <end position="105"/>
    </location>
</feature>
<keyword evidence="3" id="KW-0012">Acyltransferase</keyword>
<feature type="transmembrane region" description="Helical" evidence="1">
    <location>
        <begin position="214"/>
        <end position="237"/>
    </location>
</feature>
<dbReference type="Proteomes" id="UP000501802">
    <property type="component" value="Chromosome"/>
</dbReference>
<evidence type="ECO:0000256" key="1">
    <source>
        <dbReference type="SAM" id="Phobius"/>
    </source>
</evidence>
<protein>
    <submittedName>
        <fullName evidence="3">Acyltransferase</fullName>
    </submittedName>
</protein>
<proteinExistence type="predicted"/>
<accession>A0A6G9AX27</accession>
<feature type="transmembrane region" description="Helical" evidence="1">
    <location>
        <begin position="271"/>
        <end position="288"/>
    </location>
</feature>
<evidence type="ECO:0000259" key="2">
    <source>
        <dbReference type="Pfam" id="PF01757"/>
    </source>
</evidence>
<feature type="transmembrane region" description="Helical" evidence="1">
    <location>
        <begin position="12"/>
        <end position="33"/>
    </location>
</feature>
<dbReference type="Pfam" id="PF01757">
    <property type="entry name" value="Acyl_transf_3"/>
    <property type="match status" value="1"/>
</dbReference>
<feature type="transmembrane region" description="Helical" evidence="1">
    <location>
        <begin position="149"/>
        <end position="167"/>
    </location>
</feature>
<keyword evidence="4" id="KW-1185">Reference proteome</keyword>
<dbReference type="InterPro" id="IPR002656">
    <property type="entry name" value="Acyl_transf_3_dom"/>
</dbReference>
<feature type="transmembrane region" description="Helical" evidence="1">
    <location>
        <begin position="309"/>
        <end position="326"/>
    </location>
</feature>
<feature type="domain" description="Acyltransferase 3" evidence="2">
    <location>
        <begin position="12"/>
        <end position="356"/>
    </location>
</feature>
<feature type="transmembrane region" description="Helical" evidence="1">
    <location>
        <begin position="249"/>
        <end position="265"/>
    </location>
</feature>
<reference evidence="3 4" key="1">
    <citation type="submission" date="2020-03" db="EMBL/GenBank/DDBJ databases">
        <authorList>
            <person name="Kim M.K."/>
        </authorList>
    </citation>
    <scope>NUCLEOTIDE SEQUENCE [LARGE SCALE GENOMIC DNA]</scope>
    <source>
        <strain evidence="3 4">BT328</strain>
    </source>
</reference>
<dbReference type="KEGG" id="spib:G8759_31950"/>
<name>A0A6G9AX27_9BACT</name>
<dbReference type="PANTHER" id="PTHR23028">
    <property type="entry name" value="ACETYLTRANSFERASE"/>
    <property type="match status" value="1"/>
</dbReference>
<dbReference type="EMBL" id="CP050063">
    <property type="protein sequence ID" value="QIP16924.1"/>
    <property type="molecule type" value="Genomic_DNA"/>
</dbReference>
<keyword evidence="1" id="KW-1133">Transmembrane helix</keyword>
<keyword evidence="3" id="KW-0808">Transferase</keyword>
<dbReference type="AlphaFoldDB" id="A0A6G9AX27"/>
<dbReference type="InterPro" id="IPR050879">
    <property type="entry name" value="Acyltransferase_3"/>
</dbReference>
<keyword evidence="1" id="KW-0812">Transmembrane</keyword>
<dbReference type="GO" id="GO:0016747">
    <property type="term" value="F:acyltransferase activity, transferring groups other than amino-acyl groups"/>
    <property type="evidence" value="ECO:0007669"/>
    <property type="project" value="InterPro"/>
</dbReference>
<dbReference type="PANTHER" id="PTHR23028:SF53">
    <property type="entry name" value="ACYL_TRANSF_3 DOMAIN-CONTAINING PROTEIN"/>
    <property type="match status" value="1"/>
</dbReference>
<dbReference type="RefSeq" id="WP_167217278.1">
    <property type="nucleotide sequence ID" value="NZ_CP050063.1"/>
</dbReference>